<dbReference type="InterPro" id="IPR001437">
    <property type="entry name" value="Tscrpt_elong_fac_GreA/B_C"/>
</dbReference>
<dbReference type="GO" id="GO:0006354">
    <property type="term" value="P:DNA-templated transcription elongation"/>
    <property type="evidence" value="ECO:0007669"/>
    <property type="project" value="TreeGrafter"/>
</dbReference>
<feature type="domain" description="Transcription elongation factor GreA/GreB C-terminal" evidence="11">
    <location>
        <begin position="84"/>
        <end position="157"/>
    </location>
</feature>
<dbReference type="PANTHER" id="PTHR30437:SF4">
    <property type="entry name" value="TRANSCRIPTION ELONGATION FACTOR GREA"/>
    <property type="match status" value="1"/>
</dbReference>
<dbReference type="GO" id="GO:0070063">
    <property type="term" value="F:RNA polymerase binding"/>
    <property type="evidence" value="ECO:0007669"/>
    <property type="project" value="InterPro"/>
</dbReference>
<dbReference type="SUPFAM" id="SSF46557">
    <property type="entry name" value="GreA transcript cleavage protein, N-terminal domain"/>
    <property type="match status" value="1"/>
</dbReference>
<dbReference type="GO" id="GO:0003677">
    <property type="term" value="F:DNA binding"/>
    <property type="evidence" value="ECO:0007669"/>
    <property type="project" value="UniProtKB-UniRule"/>
</dbReference>
<dbReference type="PIRSF" id="PIRSF006092">
    <property type="entry name" value="GreA_GreB"/>
    <property type="match status" value="1"/>
</dbReference>
<evidence type="ECO:0000313" key="14">
    <source>
        <dbReference type="Proteomes" id="UP000019426"/>
    </source>
</evidence>
<dbReference type="EMBL" id="HG917868">
    <property type="protein sequence ID" value="CDM69635.1"/>
    <property type="molecule type" value="Genomic_DNA"/>
</dbReference>
<evidence type="ECO:0000256" key="3">
    <source>
        <dbReference type="ARBA" id="ARBA00023015"/>
    </source>
</evidence>
<dbReference type="FunFam" id="3.10.50.30:FF:000001">
    <property type="entry name" value="Transcription elongation factor GreA"/>
    <property type="match status" value="1"/>
</dbReference>
<dbReference type="RefSeq" id="WP_044039429.1">
    <property type="nucleotide sequence ID" value="NZ_HG917868.1"/>
</dbReference>
<dbReference type="KEGG" id="clt:CM240_2506"/>
<dbReference type="GO" id="GO:0032784">
    <property type="term" value="P:regulation of DNA-templated transcription elongation"/>
    <property type="evidence" value="ECO:0007669"/>
    <property type="project" value="UniProtKB-UniRule"/>
</dbReference>
<sequence>MSAEKKFVMTYNGIRKLEEELNYLKTTKRSEIKEKIKVALSFGDLSENSEYDEAKNEQAFVEGKIAQLEAMLKKVEVVDESDISKDVISIGSRAKIKDLDFNEIDLYTIVGSAEADPLNFKISHESPVGKALIGKKVGEKVTVDVPDGQLSLEIVEIL</sequence>
<evidence type="ECO:0000259" key="12">
    <source>
        <dbReference type="Pfam" id="PF03449"/>
    </source>
</evidence>
<keyword evidence="14" id="KW-1185">Reference proteome</keyword>
<dbReference type="InterPro" id="IPR036953">
    <property type="entry name" value="GreA/GreB_C_sf"/>
</dbReference>
<evidence type="ECO:0000256" key="10">
    <source>
        <dbReference type="RuleBase" id="RU000556"/>
    </source>
</evidence>
<dbReference type="NCBIfam" id="NF001263">
    <property type="entry name" value="PRK00226.1-4"/>
    <property type="match status" value="1"/>
</dbReference>
<evidence type="ECO:0000256" key="5">
    <source>
        <dbReference type="ARBA" id="ARBA00023125"/>
    </source>
</evidence>
<gene>
    <name evidence="9 13" type="primary">greA</name>
    <name evidence="13" type="ORF">CM240_2506</name>
</gene>
<accession>W6SIY6</accession>
<reference evidence="13 14" key="1">
    <citation type="submission" date="2013-11" db="EMBL/GenBank/DDBJ databases">
        <title>Complete genome sequence of Clostridum sp. M2/40.</title>
        <authorList>
            <person name="Wibberg D."/>
            <person name="Puehler A."/>
            <person name="Schlueter A."/>
        </authorList>
    </citation>
    <scope>NUCLEOTIDE SEQUENCE [LARGE SCALE GENOMIC DNA]</scope>
    <source>
        <strain evidence="14">M2/40</strain>
    </source>
</reference>
<feature type="coiled-coil region" evidence="9">
    <location>
        <begin position="14"/>
        <end position="71"/>
    </location>
</feature>
<keyword evidence="5 9" id="KW-0238">DNA-binding</keyword>
<evidence type="ECO:0000256" key="1">
    <source>
        <dbReference type="ARBA" id="ARBA00008213"/>
    </source>
</evidence>
<proteinExistence type="inferred from homology"/>
<dbReference type="STRING" id="1216932.CM240_2506"/>
<dbReference type="Pfam" id="PF03449">
    <property type="entry name" value="GreA_GreB_N"/>
    <property type="match status" value="1"/>
</dbReference>
<feature type="domain" description="Transcription elongation factor GreA/GreB N-terminal" evidence="12">
    <location>
        <begin position="8"/>
        <end position="77"/>
    </location>
</feature>
<dbReference type="Proteomes" id="UP000019426">
    <property type="component" value="Chromosome M2/40_rep1"/>
</dbReference>
<dbReference type="NCBIfam" id="TIGR01462">
    <property type="entry name" value="greA"/>
    <property type="match status" value="1"/>
</dbReference>
<comment type="function">
    <text evidence="7 9 10">Necessary for efficient RNA polymerase transcription elongation past template-encoded arresting sites. The arresting sites in DNA have the property of trapping a certain fraction of elongating RNA polymerases that pass through, resulting in locked ternary complexes. Cleavage of the nascent transcript by cleavage factors such as GreA or GreB allows the resumption of elongation from the new 3'terminus. GreA releases sequences of 2 to 3 nucleotides.</text>
</comment>
<dbReference type="eggNOG" id="COG0782">
    <property type="taxonomic scope" value="Bacteria"/>
</dbReference>
<dbReference type="Gene3D" id="1.10.287.180">
    <property type="entry name" value="Transcription elongation factor, GreA/GreB, N-terminal domain"/>
    <property type="match status" value="1"/>
</dbReference>
<dbReference type="PANTHER" id="PTHR30437">
    <property type="entry name" value="TRANSCRIPTION ELONGATION FACTOR GREA"/>
    <property type="match status" value="1"/>
</dbReference>
<dbReference type="InterPro" id="IPR022691">
    <property type="entry name" value="Tscrpt_elong_fac_GreA/B_N"/>
</dbReference>
<dbReference type="PATRIC" id="fig|1216932.3.peg.2479"/>
<evidence type="ECO:0000313" key="13">
    <source>
        <dbReference type="EMBL" id="CDM69635.1"/>
    </source>
</evidence>
<dbReference type="Pfam" id="PF01272">
    <property type="entry name" value="GreA_GreB"/>
    <property type="match status" value="1"/>
</dbReference>
<dbReference type="Gene3D" id="3.10.50.30">
    <property type="entry name" value="Transcription elongation factor, GreA/GreB, C-terminal domain"/>
    <property type="match status" value="1"/>
</dbReference>
<dbReference type="GO" id="GO:0003746">
    <property type="term" value="F:translation elongation factor activity"/>
    <property type="evidence" value="ECO:0007669"/>
    <property type="project" value="UniProtKB-KW"/>
</dbReference>
<protein>
    <recommendedName>
        <fullName evidence="2 9">Transcription elongation factor GreA</fullName>
    </recommendedName>
    <alternativeName>
        <fullName evidence="8 9">Transcript cleavage factor GreA</fullName>
    </alternativeName>
</protein>
<dbReference type="HAMAP" id="MF_00105">
    <property type="entry name" value="GreA_GreB"/>
    <property type="match status" value="1"/>
</dbReference>
<dbReference type="InterPro" id="IPR023459">
    <property type="entry name" value="Tscrpt_elong_fac_GreA/B_fam"/>
</dbReference>
<evidence type="ECO:0000259" key="11">
    <source>
        <dbReference type="Pfam" id="PF01272"/>
    </source>
</evidence>
<dbReference type="OrthoDB" id="9808774at2"/>
<evidence type="ECO:0000256" key="7">
    <source>
        <dbReference type="ARBA" id="ARBA00024916"/>
    </source>
</evidence>
<dbReference type="InterPro" id="IPR028624">
    <property type="entry name" value="Tscrpt_elong_fac_GreA/B"/>
</dbReference>
<keyword evidence="4 9" id="KW-0175">Coiled coil</keyword>
<evidence type="ECO:0000256" key="4">
    <source>
        <dbReference type="ARBA" id="ARBA00023054"/>
    </source>
</evidence>
<organism evidence="13 14">
    <name type="scientific">Clostridium bornimense</name>
    <dbReference type="NCBI Taxonomy" id="1216932"/>
    <lineage>
        <taxon>Bacteria</taxon>
        <taxon>Bacillati</taxon>
        <taxon>Bacillota</taxon>
        <taxon>Clostridia</taxon>
        <taxon>Eubacteriales</taxon>
        <taxon>Clostridiaceae</taxon>
        <taxon>Clostridium</taxon>
    </lineage>
</organism>
<dbReference type="AlphaFoldDB" id="W6SIY6"/>
<dbReference type="InterPro" id="IPR018151">
    <property type="entry name" value="TF_GreA/GreB_CS"/>
</dbReference>
<keyword evidence="6 9" id="KW-0804">Transcription</keyword>
<keyword evidence="13" id="KW-0251">Elongation factor</keyword>
<keyword evidence="13" id="KW-0648">Protein biosynthesis</keyword>
<name>W6SIY6_9CLOT</name>
<dbReference type="PROSITE" id="PS00829">
    <property type="entry name" value="GREAB_1"/>
    <property type="match status" value="1"/>
</dbReference>
<evidence type="ECO:0000256" key="9">
    <source>
        <dbReference type="HAMAP-Rule" id="MF_00105"/>
    </source>
</evidence>
<evidence type="ECO:0000256" key="8">
    <source>
        <dbReference type="ARBA" id="ARBA00030776"/>
    </source>
</evidence>
<evidence type="ECO:0000256" key="2">
    <source>
        <dbReference type="ARBA" id="ARBA00013729"/>
    </source>
</evidence>
<dbReference type="InterPro" id="IPR006359">
    <property type="entry name" value="Tscrpt_elong_fac_GreA"/>
</dbReference>
<dbReference type="FunFam" id="1.10.287.180:FF:000001">
    <property type="entry name" value="Transcription elongation factor GreA"/>
    <property type="match status" value="1"/>
</dbReference>
<keyword evidence="3 9" id="KW-0805">Transcription regulation</keyword>
<dbReference type="SUPFAM" id="SSF54534">
    <property type="entry name" value="FKBP-like"/>
    <property type="match status" value="1"/>
</dbReference>
<dbReference type="HOGENOM" id="CLU_101379_2_1_9"/>
<comment type="similarity">
    <text evidence="1 9 10">Belongs to the GreA/GreB family.</text>
</comment>
<dbReference type="InterPro" id="IPR036805">
    <property type="entry name" value="Tscrpt_elong_fac_GreA/B_N_sf"/>
</dbReference>
<dbReference type="PROSITE" id="PS00830">
    <property type="entry name" value="GREAB_2"/>
    <property type="match status" value="1"/>
</dbReference>
<evidence type="ECO:0000256" key="6">
    <source>
        <dbReference type="ARBA" id="ARBA00023163"/>
    </source>
</evidence>